<dbReference type="Proteomes" id="UP001732720">
    <property type="component" value="Chromosome 14"/>
</dbReference>
<keyword evidence="2" id="KW-1185">Reference proteome</keyword>
<name>A0A8B7VIB0_CASCN</name>
<gene>
    <name evidence="3" type="primary">Tnfsf9</name>
</gene>
<protein>
    <submittedName>
        <fullName evidence="3">Tumor necrosis factor ligand superfamily member 9</fullName>
    </submittedName>
</protein>
<dbReference type="Pfam" id="PF00229">
    <property type="entry name" value="TNF"/>
    <property type="match status" value="1"/>
</dbReference>
<proteinExistence type="inferred from homology"/>
<dbReference type="GO" id="GO:0005886">
    <property type="term" value="C:plasma membrane"/>
    <property type="evidence" value="ECO:0007669"/>
    <property type="project" value="TreeGrafter"/>
</dbReference>
<dbReference type="InterPro" id="IPR006052">
    <property type="entry name" value="TNF_dom"/>
</dbReference>
<organism evidence="3">
    <name type="scientific">Castor canadensis</name>
    <name type="common">American beaver</name>
    <dbReference type="NCBI Taxonomy" id="51338"/>
    <lineage>
        <taxon>Eukaryota</taxon>
        <taxon>Metazoa</taxon>
        <taxon>Chordata</taxon>
        <taxon>Craniata</taxon>
        <taxon>Vertebrata</taxon>
        <taxon>Euteleostomi</taxon>
        <taxon>Mammalia</taxon>
        <taxon>Eutheria</taxon>
        <taxon>Euarchontoglires</taxon>
        <taxon>Glires</taxon>
        <taxon>Rodentia</taxon>
        <taxon>Castorimorpha</taxon>
        <taxon>Castoridae</taxon>
        <taxon>Castor</taxon>
    </lineage>
</organism>
<dbReference type="RefSeq" id="XP_020031746.2">
    <property type="nucleotide sequence ID" value="XM_020176157.2"/>
</dbReference>
<dbReference type="KEGG" id="ccan:109694304"/>
<dbReference type="GO" id="GO:0042104">
    <property type="term" value="P:positive regulation of activated T cell proliferation"/>
    <property type="evidence" value="ECO:0007669"/>
    <property type="project" value="TreeGrafter"/>
</dbReference>
<dbReference type="InterPro" id="IPR042373">
    <property type="entry name" value="TNFSF9"/>
</dbReference>
<dbReference type="GeneID" id="109694304"/>
<dbReference type="GO" id="GO:0005164">
    <property type="term" value="F:tumor necrosis factor receptor binding"/>
    <property type="evidence" value="ECO:0007669"/>
    <property type="project" value="InterPro"/>
</dbReference>
<evidence type="ECO:0000313" key="3">
    <source>
        <dbReference type="RefSeq" id="XP_020031746.2"/>
    </source>
</evidence>
<comment type="similarity">
    <text evidence="1">Belongs to the tumor necrosis factor family.</text>
</comment>
<dbReference type="CTD" id="8744"/>
<sequence>MDLRPDVAADPEAPWPPAPRARACRPLLWTLCASLLLLTATCAACVARIWMMSLEAPPASPSLGPSPSPRSPEGLQQGQRVFAKLLAKNVTLENGILSWYSQPGLAGVFLSPGLSYNEHQRELVIAKTGTYFVFLRLKLHKTLPTANVEGTITLALQLQPPQAGAKDLTLTVKLQHYSGEDEPELFGGRLLHLDAGQRLSARLGVHLTGNTNHWQLAQHATALGLFRVTKGIPGELLE</sequence>
<reference evidence="3" key="1">
    <citation type="submission" date="2025-08" db="UniProtKB">
        <authorList>
            <consortium name="RefSeq"/>
        </authorList>
    </citation>
    <scope>IDENTIFICATION</scope>
</reference>
<dbReference type="SMART" id="SM00207">
    <property type="entry name" value="TNF"/>
    <property type="match status" value="1"/>
</dbReference>
<evidence type="ECO:0000256" key="1">
    <source>
        <dbReference type="ARBA" id="ARBA00008670"/>
    </source>
</evidence>
<dbReference type="GO" id="GO:0006955">
    <property type="term" value="P:immune response"/>
    <property type="evidence" value="ECO:0007669"/>
    <property type="project" value="InterPro"/>
</dbReference>
<dbReference type="PANTHER" id="PTHR15153:SF0">
    <property type="entry name" value="TUMOR NECROSIS FACTOR LIGAND SUPERFAMILY MEMBER 9"/>
    <property type="match status" value="1"/>
</dbReference>
<dbReference type="OrthoDB" id="9450706at2759"/>
<accession>A0A8B7VIB0</accession>
<dbReference type="InterPro" id="IPR008983">
    <property type="entry name" value="Tumour_necrosis_fac-like_dom"/>
</dbReference>
<evidence type="ECO:0000313" key="2">
    <source>
        <dbReference type="Proteomes" id="UP001732720"/>
    </source>
</evidence>
<dbReference type="PANTHER" id="PTHR15153">
    <property type="entry name" value="TUMOR NECROSIS FACTOR LIGAND SUPERFAMILY MEMBER 9"/>
    <property type="match status" value="1"/>
</dbReference>
<dbReference type="GO" id="GO:0045585">
    <property type="term" value="P:positive regulation of cytotoxic T cell differentiation"/>
    <property type="evidence" value="ECO:0007669"/>
    <property type="project" value="TreeGrafter"/>
</dbReference>
<dbReference type="AlphaFoldDB" id="A0A8B7VIB0"/>
<dbReference type="SUPFAM" id="SSF49842">
    <property type="entry name" value="TNF-like"/>
    <property type="match status" value="1"/>
</dbReference>
<dbReference type="Gene3D" id="2.60.120.40">
    <property type="match status" value="1"/>
</dbReference>